<dbReference type="Pfam" id="PF03732">
    <property type="entry name" value="Retrotrans_gag"/>
    <property type="match status" value="1"/>
</dbReference>
<dbReference type="InterPro" id="IPR005162">
    <property type="entry name" value="Retrotrans_gag_dom"/>
</dbReference>
<dbReference type="EMBL" id="KI396767">
    <property type="protein sequence ID" value="ERM96849.1"/>
    <property type="molecule type" value="Genomic_DNA"/>
</dbReference>
<dbReference type="HOGENOM" id="CLU_1436252_0_0_1"/>
<evidence type="ECO:0000313" key="3">
    <source>
        <dbReference type="Proteomes" id="UP000017836"/>
    </source>
</evidence>
<keyword evidence="3" id="KW-1185">Reference proteome</keyword>
<evidence type="ECO:0000259" key="1">
    <source>
        <dbReference type="Pfam" id="PF03732"/>
    </source>
</evidence>
<name>W1NQ03_AMBTC</name>
<evidence type="ECO:0000313" key="2">
    <source>
        <dbReference type="EMBL" id="ERM96849.1"/>
    </source>
</evidence>
<gene>
    <name evidence="2" type="ORF">AMTR_s00128p00115590</name>
</gene>
<dbReference type="Gramene" id="ERM96849">
    <property type="protein sequence ID" value="ERM96849"/>
    <property type="gene ID" value="AMTR_s00128p00115590"/>
</dbReference>
<dbReference type="AlphaFoldDB" id="W1NQ03"/>
<dbReference type="STRING" id="13333.W1NQ03"/>
<reference evidence="3" key="1">
    <citation type="journal article" date="2013" name="Science">
        <title>The Amborella genome and the evolution of flowering plants.</title>
        <authorList>
            <consortium name="Amborella Genome Project"/>
        </authorList>
    </citation>
    <scope>NUCLEOTIDE SEQUENCE [LARGE SCALE GENOMIC DNA]</scope>
</reference>
<proteinExistence type="predicted"/>
<sequence length="189" mass="22159">MLEQQRVKVPEPKPFSGARVAKELQNFLWDMEQYFTIARAHEEKHVTVTSTYLTRDAKLWWKTRMTDGSRPPIVGWEDLKRELKEQFLPGNTVWMAGEALRKLKHTATMREYVKQFSSLMLEIKNMSEEEKLFNFMAGLQRWAKAELRRQGVKDLLAAVTAAETLVDYKTQCPIRGFTTRPREIKGKEH</sequence>
<dbReference type="OMA" id="ENXGNDE"/>
<dbReference type="Proteomes" id="UP000017836">
    <property type="component" value="Unassembled WGS sequence"/>
</dbReference>
<feature type="domain" description="Retrotransposon gag" evidence="1">
    <location>
        <begin position="49"/>
        <end position="140"/>
    </location>
</feature>
<organism evidence="2 3">
    <name type="scientific">Amborella trichopoda</name>
    <dbReference type="NCBI Taxonomy" id="13333"/>
    <lineage>
        <taxon>Eukaryota</taxon>
        <taxon>Viridiplantae</taxon>
        <taxon>Streptophyta</taxon>
        <taxon>Embryophyta</taxon>
        <taxon>Tracheophyta</taxon>
        <taxon>Spermatophyta</taxon>
        <taxon>Magnoliopsida</taxon>
        <taxon>Amborellales</taxon>
        <taxon>Amborellaceae</taxon>
        <taxon>Amborella</taxon>
    </lineage>
</organism>
<protein>
    <recommendedName>
        <fullName evidence="1">Retrotransposon gag domain-containing protein</fullName>
    </recommendedName>
</protein>
<accession>W1NQ03</accession>
<dbReference type="eggNOG" id="KOG0017">
    <property type="taxonomic scope" value="Eukaryota"/>
</dbReference>